<evidence type="ECO:0000313" key="2">
    <source>
        <dbReference type="Proteomes" id="UP001163603"/>
    </source>
</evidence>
<sequence length="158" mass="18543">MCTMPKTGCKYFSDEMQNYDANSAVIDSDTLIDLVFSIFEFQQHYGFLWVNDLFGSLLSLSCCTSCREEAKQIKSQSERKGIVPASEDIPDHIKRKTAASYRELEGRRSRVQELEKLYMDMALQKELQKKGRKRKLREEEIVSPTSRPVYKWRSERKR</sequence>
<keyword evidence="2" id="KW-1185">Reference proteome</keyword>
<comment type="caution">
    <text evidence="1">The sequence shown here is derived from an EMBL/GenBank/DDBJ whole genome shotgun (WGS) entry which is preliminary data.</text>
</comment>
<dbReference type="EMBL" id="CM047739">
    <property type="protein sequence ID" value="KAJ0043743.1"/>
    <property type="molecule type" value="Genomic_DNA"/>
</dbReference>
<reference evidence="2" key="1">
    <citation type="journal article" date="2023" name="G3 (Bethesda)">
        <title>Genome assembly and association tests identify interacting loci associated with vigor, precocity, and sex in interspecific pistachio rootstocks.</title>
        <authorList>
            <person name="Palmer W."/>
            <person name="Jacygrad E."/>
            <person name="Sagayaradj S."/>
            <person name="Cavanaugh K."/>
            <person name="Han R."/>
            <person name="Bertier L."/>
            <person name="Beede B."/>
            <person name="Kafkas S."/>
            <person name="Golino D."/>
            <person name="Preece J."/>
            <person name="Michelmore R."/>
        </authorList>
    </citation>
    <scope>NUCLEOTIDE SEQUENCE [LARGE SCALE GENOMIC DNA]</scope>
</reference>
<accession>A0ACC0Z192</accession>
<proteinExistence type="predicted"/>
<name>A0ACC0Z192_9ROSI</name>
<dbReference type="Proteomes" id="UP001163603">
    <property type="component" value="Chromosome 4"/>
</dbReference>
<protein>
    <submittedName>
        <fullName evidence="1">Uncharacterized protein</fullName>
    </submittedName>
</protein>
<organism evidence="1 2">
    <name type="scientific">Pistacia integerrima</name>
    <dbReference type="NCBI Taxonomy" id="434235"/>
    <lineage>
        <taxon>Eukaryota</taxon>
        <taxon>Viridiplantae</taxon>
        <taxon>Streptophyta</taxon>
        <taxon>Embryophyta</taxon>
        <taxon>Tracheophyta</taxon>
        <taxon>Spermatophyta</taxon>
        <taxon>Magnoliopsida</taxon>
        <taxon>eudicotyledons</taxon>
        <taxon>Gunneridae</taxon>
        <taxon>Pentapetalae</taxon>
        <taxon>rosids</taxon>
        <taxon>malvids</taxon>
        <taxon>Sapindales</taxon>
        <taxon>Anacardiaceae</taxon>
        <taxon>Pistacia</taxon>
    </lineage>
</organism>
<evidence type="ECO:0000313" key="1">
    <source>
        <dbReference type="EMBL" id="KAJ0043743.1"/>
    </source>
</evidence>
<gene>
    <name evidence="1" type="ORF">Pint_18350</name>
</gene>